<evidence type="ECO:0000313" key="2">
    <source>
        <dbReference type="EMBL" id="OOY11653.1"/>
    </source>
</evidence>
<accession>A0ABX3MJF7</accession>
<sequence>MQPPEKLECERDRLEKARDTLATLVTEDTIFLPFFIRIENELMRLNSDCSALERARQLAQAQKATR</sequence>
<comment type="caution">
    <text evidence="2">The sequence shown here is derived from an EMBL/GenBank/DDBJ whole genome shotgun (WGS) entry which is preliminary data.</text>
</comment>
<evidence type="ECO:0000313" key="3">
    <source>
        <dbReference type="Proteomes" id="UP000242224"/>
    </source>
</evidence>
<proteinExistence type="predicted"/>
<feature type="coiled-coil region" evidence="1">
    <location>
        <begin position="7"/>
        <end position="62"/>
    </location>
</feature>
<dbReference type="Proteomes" id="UP000242224">
    <property type="component" value="Unassembled WGS sequence"/>
</dbReference>
<name>A0ABX3MJF7_9RHOB</name>
<reference evidence="2 3" key="1">
    <citation type="submission" date="2016-11" db="EMBL/GenBank/DDBJ databases">
        <title>A multilocus sequence analysis scheme for characterization of bacteria in the genus Thioclava.</title>
        <authorList>
            <person name="Liu Y."/>
            <person name="Shao Z."/>
        </authorList>
    </citation>
    <scope>NUCLEOTIDE SEQUENCE [LARGE SCALE GENOMIC DNA]</scope>
    <source>
        <strain evidence="2 3">11.10-0-13</strain>
    </source>
</reference>
<keyword evidence="3" id="KW-1185">Reference proteome</keyword>
<protein>
    <submittedName>
        <fullName evidence="2">Uncharacterized protein</fullName>
    </submittedName>
</protein>
<gene>
    <name evidence="2" type="ORF">BMG00_11150</name>
</gene>
<evidence type="ECO:0000256" key="1">
    <source>
        <dbReference type="SAM" id="Coils"/>
    </source>
</evidence>
<dbReference type="EMBL" id="MPZS01000002">
    <property type="protein sequence ID" value="OOY11653.1"/>
    <property type="molecule type" value="Genomic_DNA"/>
</dbReference>
<organism evidence="2 3">
    <name type="scientific">Thioclava marina</name>
    <dbReference type="NCBI Taxonomy" id="1915077"/>
    <lineage>
        <taxon>Bacteria</taxon>
        <taxon>Pseudomonadati</taxon>
        <taxon>Pseudomonadota</taxon>
        <taxon>Alphaproteobacteria</taxon>
        <taxon>Rhodobacterales</taxon>
        <taxon>Paracoccaceae</taxon>
        <taxon>Thioclava</taxon>
    </lineage>
</organism>
<keyword evidence="1" id="KW-0175">Coiled coil</keyword>